<dbReference type="KEGG" id="nta:107777434"/>
<feature type="region of interest" description="Disordered" evidence="1">
    <location>
        <begin position="36"/>
        <end position="94"/>
    </location>
</feature>
<dbReference type="RefSeq" id="XP_016452932.1">
    <property type="nucleotide sequence ID" value="XM_016597446.1"/>
</dbReference>
<evidence type="ECO:0000256" key="1">
    <source>
        <dbReference type="SAM" id="MobiDB-lite"/>
    </source>
</evidence>
<feature type="compositionally biased region" description="Basic and acidic residues" evidence="1">
    <location>
        <begin position="36"/>
        <end position="54"/>
    </location>
</feature>
<accession>A0A1S3YLQ4</accession>
<dbReference type="PaxDb" id="4097-A0A1S3YLQ4"/>
<reference evidence="2" key="1">
    <citation type="submission" date="2025-08" db="UniProtKB">
        <authorList>
            <consortium name="RefSeq"/>
        </authorList>
    </citation>
    <scope>IDENTIFICATION</scope>
</reference>
<sequence>MYGVREKSNLRREKRKKFWIVTGMCHVRRGAIGEMERAEKRKRGKETWDHEKKEMKKRQVMTTTTTDNDDNDVGISYKLENMTNSNDPGGQENIMKITYDDNEKGKIGVFDFPWLKKRRRC</sequence>
<dbReference type="OrthoDB" id="1306127at2759"/>
<gene>
    <name evidence="2" type="primary">LOC107777434</name>
</gene>
<proteinExistence type="predicted"/>
<organism evidence="2">
    <name type="scientific">Nicotiana tabacum</name>
    <name type="common">Common tobacco</name>
    <dbReference type="NCBI Taxonomy" id="4097"/>
    <lineage>
        <taxon>Eukaryota</taxon>
        <taxon>Viridiplantae</taxon>
        <taxon>Streptophyta</taxon>
        <taxon>Embryophyta</taxon>
        <taxon>Tracheophyta</taxon>
        <taxon>Spermatophyta</taxon>
        <taxon>Magnoliopsida</taxon>
        <taxon>eudicotyledons</taxon>
        <taxon>Gunneridae</taxon>
        <taxon>Pentapetalae</taxon>
        <taxon>asterids</taxon>
        <taxon>lamiids</taxon>
        <taxon>Solanales</taxon>
        <taxon>Solanaceae</taxon>
        <taxon>Nicotianoideae</taxon>
        <taxon>Nicotianeae</taxon>
        <taxon>Nicotiana</taxon>
    </lineage>
</organism>
<dbReference type="AlphaFoldDB" id="A0A1S3YLQ4"/>
<name>A0A1S3YLQ4_TOBAC</name>
<protein>
    <submittedName>
        <fullName evidence="2">Uncharacterized protein</fullName>
    </submittedName>
</protein>
<evidence type="ECO:0000313" key="2">
    <source>
        <dbReference type="RefSeq" id="XP_016452932.1"/>
    </source>
</evidence>